<evidence type="ECO:0008006" key="2">
    <source>
        <dbReference type="Google" id="ProtNLM"/>
    </source>
</evidence>
<reference evidence="1" key="1">
    <citation type="submission" date="2019-10" db="EMBL/GenBank/DDBJ databases">
        <authorList>
            <consortium name="PulseNet: The National Subtyping Network for Foodborne Disease Surveillance"/>
            <person name="Tarr C.L."/>
            <person name="Trees E."/>
            <person name="Katz L.S."/>
            <person name="Carleton-Romer H.A."/>
            <person name="Stroika S."/>
            <person name="Kucerova Z."/>
            <person name="Roache K.F."/>
            <person name="Sabol A.L."/>
            <person name="Besser J."/>
            <person name="Gerner-Smidt P."/>
        </authorList>
    </citation>
    <scope>NUCLEOTIDE SEQUENCE</scope>
    <source>
        <strain evidence="1">PNUSAS107973</strain>
    </source>
</reference>
<name>A0A633LE37_SALER</name>
<dbReference type="EMBL" id="AAMHAO010000010">
    <property type="protein sequence ID" value="EDH2826580.1"/>
    <property type="molecule type" value="Genomic_DNA"/>
</dbReference>
<proteinExistence type="predicted"/>
<sequence>MRDETKEAMRLFIGGRCYTVANLERDYLAEVAGYSDDRWEAPQRAARLAAAVKRYKTSEMLRFIFATIAYDPDPDLTPLAVKRLCNALFGRTGSQWLIVEVFGEKGRQHRSADSTPEAVEKMAARYRRAAGQHWAATLAEIERVKRLYQVGVKTSRKEEG</sequence>
<accession>A0A633LE37</accession>
<gene>
    <name evidence="1" type="ORF">GC738_22965</name>
</gene>
<organism evidence="1">
    <name type="scientific">Salmonella enterica</name>
    <name type="common">Salmonella choleraesuis</name>
    <dbReference type="NCBI Taxonomy" id="28901"/>
    <lineage>
        <taxon>Bacteria</taxon>
        <taxon>Pseudomonadati</taxon>
        <taxon>Pseudomonadota</taxon>
        <taxon>Gammaproteobacteria</taxon>
        <taxon>Enterobacterales</taxon>
        <taxon>Enterobacteriaceae</taxon>
        <taxon>Salmonella</taxon>
    </lineage>
</organism>
<evidence type="ECO:0000313" key="1">
    <source>
        <dbReference type="EMBL" id="EDH2826580.1"/>
    </source>
</evidence>
<dbReference type="AlphaFoldDB" id="A0A633LE37"/>
<comment type="caution">
    <text evidence="1">The sequence shown here is derived from an EMBL/GenBank/DDBJ whole genome shotgun (WGS) entry which is preliminary data.</text>
</comment>
<protein>
    <recommendedName>
        <fullName evidence="2">YadA</fullName>
    </recommendedName>
</protein>